<evidence type="ECO:0000259" key="1">
    <source>
        <dbReference type="Pfam" id="PF11716"/>
    </source>
</evidence>
<accession>A0ABV6VRS8</accession>
<name>A0ABV6VRS8_9ACTN</name>
<dbReference type="RefSeq" id="WP_380533704.1">
    <property type="nucleotide sequence ID" value="NZ_JBHFAB010000004.1"/>
</dbReference>
<dbReference type="InterPro" id="IPR034660">
    <property type="entry name" value="DinB/YfiT-like"/>
</dbReference>
<dbReference type="InterPro" id="IPR024344">
    <property type="entry name" value="MDMPI_metal-binding"/>
</dbReference>
<dbReference type="NCBIfam" id="TIGR03083">
    <property type="entry name" value="maleylpyruvate isomerase family mycothiol-dependent enzyme"/>
    <property type="match status" value="1"/>
</dbReference>
<dbReference type="Gene3D" id="1.20.120.450">
    <property type="entry name" value="dinb family like domain"/>
    <property type="match status" value="1"/>
</dbReference>
<dbReference type="NCBIfam" id="TIGR03086">
    <property type="entry name" value="TIGR03086 family metal-binding protein"/>
    <property type="match status" value="1"/>
</dbReference>
<dbReference type="InterPro" id="IPR017517">
    <property type="entry name" value="Maleyloyr_isom"/>
</dbReference>
<feature type="domain" description="Mycothiol-dependent maleylpyruvate isomerase metal-binding" evidence="1">
    <location>
        <begin position="9"/>
        <end position="130"/>
    </location>
</feature>
<dbReference type="InterPro" id="IPR017520">
    <property type="entry name" value="CHP03086"/>
</dbReference>
<dbReference type="EMBL" id="JBHFAB010000004">
    <property type="protein sequence ID" value="MFC1416457.1"/>
    <property type="molecule type" value="Genomic_DNA"/>
</dbReference>
<dbReference type="Proteomes" id="UP001592531">
    <property type="component" value="Unassembled WGS sequence"/>
</dbReference>
<dbReference type="Pfam" id="PF11716">
    <property type="entry name" value="MDMPI_N"/>
    <property type="match status" value="1"/>
</dbReference>
<sequence length="195" mass="21315">MTNLLPQLTAASAEASRIVRGVTADQLSDRTPDTEWDVRTLANHLVLWTSYNFELRARGESVPDDWQQRDFTAELGWADAYAEQLDRALAAWSDPAVWEGEVKMGDASMPAAAVAGMILLELVLHSWELAVATGQDFQLPNSAEAATVGLVEEYAEMYRQYQGFAEALPVPADATPFDRALALSGRDRGWSPAGS</sequence>
<reference evidence="2 3" key="1">
    <citation type="submission" date="2024-09" db="EMBL/GenBank/DDBJ databases">
        <authorList>
            <person name="Lee S.D."/>
        </authorList>
    </citation>
    <scope>NUCLEOTIDE SEQUENCE [LARGE SCALE GENOMIC DNA]</scope>
    <source>
        <strain evidence="2 3">N8-3</strain>
    </source>
</reference>
<evidence type="ECO:0000313" key="3">
    <source>
        <dbReference type="Proteomes" id="UP001592531"/>
    </source>
</evidence>
<gene>
    <name evidence="2" type="ORF">ACEZDE_07345</name>
</gene>
<protein>
    <submittedName>
        <fullName evidence="2">TIGR03086 family metal-binding protein</fullName>
    </submittedName>
</protein>
<comment type="caution">
    <text evidence="2">The sequence shown here is derived from an EMBL/GenBank/DDBJ whole genome shotgun (WGS) entry which is preliminary data.</text>
</comment>
<keyword evidence="3" id="KW-1185">Reference proteome</keyword>
<organism evidence="2 3">
    <name type="scientific">Streptacidiphilus cavernicola</name>
    <dbReference type="NCBI Taxonomy" id="3342716"/>
    <lineage>
        <taxon>Bacteria</taxon>
        <taxon>Bacillati</taxon>
        <taxon>Actinomycetota</taxon>
        <taxon>Actinomycetes</taxon>
        <taxon>Kitasatosporales</taxon>
        <taxon>Streptomycetaceae</taxon>
        <taxon>Streptacidiphilus</taxon>
    </lineage>
</organism>
<proteinExistence type="predicted"/>
<dbReference type="SUPFAM" id="SSF109854">
    <property type="entry name" value="DinB/YfiT-like putative metalloenzymes"/>
    <property type="match status" value="1"/>
</dbReference>
<evidence type="ECO:0000313" key="2">
    <source>
        <dbReference type="EMBL" id="MFC1416457.1"/>
    </source>
</evidence>